<sequence length="145" mass="16072">MRFLFAIFLMVALMSVVCEAVPANNQQGQQNQNQQQNQQKNNAAGAQNAKNGQGNQKGPVQNIQKSLTEMSALMSIKGYSDSLDRSLHSVPRWNYFSDGSAADVACSGFAACCWREPLHRLPTSMPGRGCKQRRISWLKVLNLEI</sequence>
<dbReference type="AlphaFoldDB" id="A0A8X6IVU0"/>
<dbReference type="EMBL" id="BMAV01027866">
    <property type="protein sequence ID" value="GFS62925.1"/>
    <property type="molecule type" value="Genomic_DNA"/>
</dbReference>
<feature type="region of interest" description="Disordered" evidence="1">
    <location>
        <begin position="28"/>
        <end position="62"/>
    </location>
</feature>
<name>A0A8X6IVU0_9ARAC</name>
<evidence type="ECO:0000256" key="2">
    <source>
        <dbReference type="SAM" id="SignalP"/>
    </source>
</evidence>
<accession>A0A8X6IVU0</accession>
<reference evidence="3" key="1">
    <citation type="submission" date="2020-08" db="EMBL/GenBank/DDBJ databases">
        <title>Multicomponent nature underlies the extraordinary mechanical properties of spider dragline silk.</title>
        <authorList>
            <person name="Kono N."/>
            <person name="Nakamura H."/>
            <person name="Mori M."/>
            <person name="Yoshida Y."/>
            <person name="Ohtoshi R."/>
            <person name="Malay A.D."/>
            <person name="Moran D.A.P."/>
            <person name="Tomita M."/>
            <person name="Numata K."/>
            <person name="Arakawa K."/>
        </authorList>
    </citation>
    <scope>NUCLEOTIDE SEQUENCE</scope>
</reference>
<proteinExistence type="predicted"/>
<keyword evidence="4" id="KW-1185">Reference proteome</keyword>
<evidence type="ECO:0000313" key="4">
    <source>
        <dbReference type="Proteomes" id="UP000886998"/>
    </source>
</evidence>
<keyword evidence="2" id="KW-0732">Signal</keyword>
<feature type="signal peptide" evidence="2">
    <location>
        <begin position="1"/>
        <end position="20"/>
    </location>
</feature>
<evidence type="ECO:0000256" key="1">
    <source>
        <dbReference type="SAM" id="MobiDB-lite"/>
    </source>
</evidence>
<evidence type="ECO:0000313" key="3">
    <source>
        <dbReference type="EMBL" id="GFS62925.1"/>
    </source>
</evidence>
<feature type="compositionally biased region" description="Low complexity" evidence="1">
    <location>
        <begin position="28"/>
        <end position="58"/>
    </location>
</feature>
<comment type="caution">
    <text evidence="3">The sequence shown here is derived from an EMBL/GenBank/DDBJ whole genome shotgun (WGS) entry which is preliminary data.</text>
</comment>
<protein>
    <submittedName>
        <fullName evidence="3">Uncharacterized protein</fullName>
    </submittedName>
</protein>
<organism evidence="3 4">
    <name type="scientific">Trichonephila inaurata madagascariensis</name>
    <dbReference type="NCBI Taxonomy" id="2747483"/>
    <lineage>
        <taxon>Eukaryota</taxon>
        <taxon>Metazoa</taxon>
        <taxon>Ecdysozoa</taxon>
        <taxon>Arthropoda</taxon>
        <taxon>Chelicerata</taxon>
        <taxon>Arachnida</taxon>
        <taxon>Araneae</taxon>
        <taxon>Araneomorphae</taxon>
        <taxon>Entelegynae</taxon>
        <taxon>Araneoidea</taxon>
        <taxon>Nephilidae</taxon>
        <taxon>Trichonephila</taxon>
        <taxon>Trichonephila inaurata</taxon>
    </lineage>
</organism>
<gene>
    <name evidence="3" type="ORF">TNIN_249981</name>
</gene>
<feature type="chain" id="PRO_5036481292" evidence="2">
    <location>
        <begin position="21"/>
        <end position="145"/>
    </location>
</feature>
<dbReference type="Proteomes" id="UP000886998">
    <property type="component" value="Unassembled WGS sequence"/>
</dbReference>